<dbReference type="Proteomes" id="UP001596455">
    <property type="component" value="Unassembled WGS sequence"/>
</dbReference>
<evidence type="ECO:0000313" key="3">
    <source>
        <dbReference type="Proteomes" id="UP001596455"/>
    </source>
</evidence>
<evidence type="ECO:0000313" key="2">
    <source>
        <dbReference type="EMBL" id="MFC7403996.1"/>
    </source>
</evidence>
<dbReference type="RefSeq" id="WP_382390972.1">
    <property type="nucleotide sequence ID" value="NZ_JBHTCQ010000001.1"/>
</dbReference>
<keyword evidence="3" id="KW-1185">Reference proteome</keyword>
<feature type="region of interest" description="Disordered" evidence="1">
    <location>
        <begin position="25"/>
        <end position="45"/>
    </location>
</feature>
<accession>A0ABW2Q4C6</accession>
<sequence length="145" mass="16118">MAKHLPRGLSRDQFREWVQQNWTDGLAASSPVDPSRLSAAKRDDHPHLEPAGGYVLHLFDGAWVSLDADGESRIGRVRGLSEGRLVVEIDGQTYLAARRDGVAWPAGVDTMTTPDRRIDVLARPAGADADDERWSIRTAWFEEDL</sequence>
<proteinExistence type="predicted"/>
<comment type="caution">
    <text evidence="2">The sequence shown here is derived from an EMBL/GenBank/DDBJ whole genome shotgun (WGS) entry which is preliminary data.</text>
</comment>
<name>A0ABW2Q4C6_9MICO</name>
<evidence type="ECO:0000256" key="1">
    <source>
        <dbReference type="SAM" id="MobiDB-lite"/>
    </source>
</evidence>
<reference evidence="3" key="1">
    <citation type="journal article" date="2019" name="Int. J. Syst. Evol. Microbiol.">
        <title>The Global Catalogue of Microorganisms (GCM) 10K type strain sequencing project: providing services to taxonomists for standard genome sequencing and annotation.</title>
        <authorList>
            <consortium name="The Broad Institute Genomics Platform"/>
            <consortium name="The Broad Institute Genome Sequencing Center for Infectious Disease"/>
            <person name="Wu L."/>
            <person name="Ma J."/>
        </authorList>
    </citation>
    <scope>NUCLEOTIDE SEQUENCE [LARGE SCALE GENOMIC DNA]</scope>
    <source>
        <strain evidence="3">JCM 1490</strain>
    </source>
</reference>
<dbReference type="EMBL" id="JBHTCQ010000001">
    <property type="protein sequence ID" value="MFC7403996.1"/>
    <property type="molecule type" value="Genomic_DNA"/>
</dbReference>
<protein>
    <submittedName>
        <fullName evidence="2">Uncharacterized protein</fullName>
    </submittedName>
</protein>
<gene>
    <name evidence="2" type="ORF">ACFQQL_02660</name>
</gene>
<organism evidence="2 3">
    <name type="scientific">Georgenia alba</name>
    <dbReference type="NCBI Taxonomy" id="2233858"/>
    <lineage>
        <taxon>Bacteria</taxon>
        <taxon>Bacillati</taxon>
        <taxon>Actinomycetota</taxon>
        <taxon>Actinomycetes</taxon>
        <taxon>Micrococcales</taxon>
        <taxon>Bogoriellaceae</taxon>
        <taxon>Georgenia</taxon>
    </lineage>
</organism>